<dbReference type="STRING" id="40998.A0A2P8AJ13"/>
<accession>A0A2P8AJ13</accession>
<sequence>MPALVDSAAIKKRLMENFKRYIDWPDGEFDKFVYVMISSDYFSRGVHNGGLVGFDGKHFRCSDGKEHTINDMALDRMLEDIEGYVEDHVPSERRIEVFKKVTAAVPGFSKTPDREKPIVNPHENPETPFSASKADDGKSNAQLLRDFALAASIEPSEMSFISAQIVFNDASGDDSRPSILSMSLKEGAGVRGGRLGRDHTLADVPHHFVRDRLIDYIDEFIPAERRADVRKSVFSDLTPSQVEEYAALIAKKKADEEAKEIAEGEEEERKLRKIGDISRVKNPNELENIHQQLGTLEAMNEDIDMTPQENFAFRDDEKVEPIFNSVVQPNSRSLPSETNLGFSNRIDKDCDQVRAMVKRFVFNSEWTLDEFRRALGGVTRPQLTKFLEKRGPNEGVRTACYQLAWEFFKKRDSLGLSNGAVLQESDANRGNKRPNDGDEVDSPQAKRNKAAV</sequence>
<feature type="region of interest" description="Disordered" evidence="1">
    <location>
        <begin position="108"/>
        <end position="137"/>
    </location>
</feature>
<dbReference type="InterPro" id="IPR056143">
    <property type="entry name" value="DUF7726"/>
</dbReference>
<dbReference type="Pfam" id="PF24852">
    <property type="entry name" value="DUF7726"/>
    <property type="match status" value="1"/>
</dbReference>
<dbReference type="OrthoDB" id="4680706at2759"/>
<gene>
    <name evidence="3" type="ORF">B9Z65_612</name>
</gene>
<comment type="caution">
    <text evidence="3">The sequence shown here is derived from an EMBL/GenBank/DDBJ whole genome shotgun (WGS) entry which is preliminary data.</text>
</comment>
<name>A0A2P8AJ13_9PEZI</name>
<dbReference type="EMBL" id="NHZQ01000003">
    <property type="protein sequence ID" value="PSK60462.1"/>
    <property type="molecule type" value="Genomic_DNA"/>
</dbReference>
<feature type="domain" description="DUF7726" evidence="2">
    <location>
        <begin position="345"/>
        <end position="416"/>
    </location>
</feature>
<protein>
    <recommendedName>
        <fullName evidence="2">DUF7726 domain-containing protein</fullName>
    </recommendedName>
</protein>
<evidence type="ECO:0000313" key="3">
    <source>
        <dbReference type="EMBL" id="PSK60462.1"/>
    </source>
</evidence>
<feature type="region of interest" description="Disordered" evidence="1">
    <location>
        <begin position="420"/>
        <end position="452"/>
    </location>
</feature>
<organism evidence="3 4">
    <name type="scientific">Elsinoe australis</name>
    <dbReference type="NCBI Taxonomy" id="40998"/>
    <lineage>
        <taxon>Eukaryota</taxon>
        <taxon>Fungi</taxon>
        <taxon>Dikarya</taxon>
        <taxon>Ascomycota</taxon>
        <taxon>Pezizomycotina</taxon>
        <taxon>Dothideomycetes</taxon>
        <taxon>Dothideomycetidae</taxon>
        <taxon>Myriangiales</taxon>
        <taxon>Elsinoaceae</taxon>
        <taxon>Elsinoe</taxon>
    </lineage>
</organism>
<feature type="compositionally biased region" description="Basic and acidic residues" evidence="1">
    <location>
        <begin position="426"/>
        <end position="436"/>
    </location>
</feature>
<evidence type="ECO:0000256" key="1">
    <source>
        <dbReference type="SAM" id="MobiDB-lite"/>
    </source>
</evidence>
<dbReference type="AlphaFoldDB" id="A0A2P8AJ13"/>
<reference evidence="3 4" key="1">
    <citation type="submission" date="2017-05" db="EMBL/GenBank/DDBJ databases">
        <title>Draft genome sequence of Elsinoe australis.</title>
        <authorList>
            <person name="Cheng Q."/>
        </authorList>
    </citation>
    <scope>NUCLEOTIDE SEQUENCE [LARGE SCALE GENOMIC DNA]</scope>
    <source>
        <strain evidence="3 4">NL1</strain>
    </source>
</reference>
<dbReference type="Proteomes" id="UP000243723">
    <property type="component" value="Unassembled WGS sequence"/>
</dbReference>
<evidence type="ECO:0000313" key="4">
    <source>
        <dbReference type="Proteomes" id="UP000243723"/>
    </source>
</evidence>
<keyword evidence="4" id="KW-1185">Reference proteome</keyword>
<proteinExistence type="predicted"/>
<evidence type="ECO:0000259" key="2">
    <source>
        <dbReference type="Pfam" id="PF24852"/>
    </source>
</evidence>